<proteinExistence type="predicted"/>
<keyword evidence="2" id="KW-0812">Transmembrane</keyword>
<feature type="transmembrane region" description="Helical" evidence="2">
    <location>
        <begin position="338"/>
        <end position="361"/>
    </location>
</feature>
<feature type="transmembrane region" description="Helical" evidence="2">
    <location>
        <begin position="303"/>
        <end position="326"/>
    </location>
</feature>
<dbReference type="SUPFAM" id="SSF53335">
    <property type="entry name" value="S-adenosyl-L-methionine-dependent methyltransferases"/>
    <property type="match status" value="1"/>
</dbReference>
<accession>A0A0D6JA87</accession>
<evidence type="ECO:0000256" key="1">
    <source>
        <dbReference type="ARBA" id="ARBA00023115"/>
    </source>
</evidence>
<feature type="transmembrane region" description="Helical" evidence="2">
    <location>
        <begin position="276"/>
        <end position="297"/>
    </location>
</feature>
<feature type="transmembrane region" description="Helical" evidence="2">
    <location>
        <begin position="105"/>
        <end position="127"/>
    </location>
</feature>
<feature type="transmembrane region" description="Helical" evidence="2">
    <location>
        <begin position="418"/>
        <end position="439"/>
    </location>
</feature>
<protein>
    <recommendedName>
        <fullName evidence="5">Spermidine synthase</fullName>
    </recommendedName>
</protein>
<keyword evidence="4" id="KW-1185">Reference proteome</keyword>
<feature type="transmembrane region" description="Helical" evidence="2">
    <location>
        <begin position="446"/>
        <end position="464"/>
    </location>
</feature>
<keyword evidence="1" id="KW-0620">Polyamine biosynthesis</keyword>
<name>A0A0D6JA87_9HYPH</name>
<evidence type="ECO:0000313" key="3">
    <source>
        <dbReference type="EMBL" id="CPR15447.1"/>
    </source>
</evidence>
<keyword evidence="2" id="KW-1133">Transmembrane helix</keyword>
<feature type="transmembrane region" description="Helical" evidence="2">
    <location>
        <begin position="35"/>
        <end position="54"/>
    </location>
</feature>
<feature type="transmembrane region" description="Helical" evidence="2">
    <location>
        <begin position="171"/>
        <end position="194"/>
    </location>
</feature>
<feature type="transmembrane region" description="Helical" evidence="2">
    <location>
        <begin position="247"/>
        <end position="269"/>
    </location>
</feature>
<dbReference type="KEGG" id="fiy:BN1229_v1_0363"/>
<dbReference type="Proteomes" id="UP000033187">
    <property type="component" value="Chromosome 1"/>
</dbReference>
<feature type="transmembrane region" description="Helical" evidence="2">
    <location>
        <begin position="223"/>
        <end position="241"/>
    </location>
</feature>
<feature type="transmembrane region" description="Helical" evidence="2">
    <location>
        <begin position="367"/>
        <end position="384"/>
    </location>
</feature>
<dbReference type="NCBIfam" id="NF037959">
    <property type="entry name" value="MFS_SpdSyn"/>
    <property type="match status" value="1"/>
</dbReference>
<dbReference type="GO" id="GO:0006596">
    <property type="term" value="P:polyamine biosynthetic process"/>
    <property type="evidence" value="ECO:0007669"/>
    <property type="project" value="UniProtKB-KW"/>
</dbReference>
<dbReference type="PANTHER" id="PTHR43317">
    <property type="entry name" value="THERMOSPERMINE SYNTHASE ACAULIS5"/>
    <property type="match status" value="1"/>
</dbReference>
<feature type="transmembrane region" description="Helical" evidence="2">
    <location>
        <begin position="391"/>
        <end position="412"/>
    </location>
</feature>
<evidence type="ECO:0008006" key="5">
    <source>
        <dbReference type="Google" id="ProtNLM"/>
    </source>
</evidence>
<evidence type="ECO:0000313" key="4">
    <source>
        <dbReference type="Proteomes" id="UP000033187"/>
    </source>
</evidence>
<sequence length="744" mass="80835">MLFTLTSFVSAFLLFLIQPMFTKMVLPILGGSPSVWAVALVFFQSALLAGYAYAHLLTRLFPLRTGSFVHVGVLVVAVFFLPIAVPDSWQEPPLDWPYLWQLGLYAVAIGVPFLTVAANAPLLQAWFAGTGHARSADPYFLYAASNFGSFLALMGYPFLFEPVAGVSALSVYWSIGFGLLGFLLLGCMASAGWFKTTVIVPPVGIANDDFGDVLGRPTWRQRFGWIALAFVPAGLLTAFTTHLSTDIASAPLLWVVPLALYLLTFVVVFRRLPATVVRGIAVLHLAAVVLALLQLSQSEHDNWFVSSSFGFAAFVMIGLMAHRTLYESRPAPRFLTEFYLLMSLGGALGGLFAALIAPTIFSEVFEYPLLLALSVACRPVFVGWRFSRNDLALALLIVTAGAAAIFWGPLLNQFGVPAWGWGLTPLIVAIFVVVVVATWRMPLAQLASALVIWAAVSLLPSGVMSGNAQRSYFGVYRVSQSTDGGHNVLTHGTTLHGAQRLQKADEPKIDVTVPGTYYYPESPMARVVASVRTTLFQQVRRGRYGVVGLGAGSLACLSKPGERWRFFEIDPLMVKIAAYSGYFTYIGNCQPQPDFVLGDARLTLSRENAGYFDLLIIDAFTSDAVPVHLMTAEALKLYADKIAPDGVALLHISNRYLDLEGVIAATMARVPELKALIIEDFDANGTYDQTNSTVAVFAKNQYRLDTFRTLPGARDPKGAGLAPWTDDSSDVFMPLLSKLRGTGS</sequence>
<dbReference type="KEGG" id="fil:BN1229_v1_0359"/>
<feature type="transmembrane region" description="Helical" evidence="2">
    <location>
        <begin position="139"/>
        <end position="159"/>
    </location>
</feature>
<dbReference type="PANTHER" id="PTHR43317:SF1">
    <property type="entry name" value="THERMOSPERMINE SYNTHASE ACAULIS5"/>
    <property type="match status" value="1"/>
</dbReference>
<feature type="transmembrane region" description="Helical" evidence="2">
    <location>
        <begin position="66"/>
        <end position="85"/>
    </location>
</feature>
<keyword evidence="2" id="KW-0472">Membrane</keyword>
<dbReference type="InterPro" id="IPR029063">
    <property type="entry name" value="SAM-dependent_MTases_sf"/>
</dbReference>
<organism evidence="3 4">
    <name type="scientific">Candidatus Filomicrobium marinum</name>
    <dbReference type="NCBI Taxonomy" id="1608628"/>
    <lineage>
        <taxon>Bacteria</taxon>
        <taxon>Pseudomonadati</taxon>
        <taxon>Pseudomonadota</taxon>
        <taxon>Alphaproteobacteria</taxon>
        <taxon>Hyphomicrobiales</taxon>
        <taxon>Hyphomicrobiaceae</taxon>
        <taxon>Filomicrobium</taxon>
    </lineage>
</organism>
<evidence type="ECO:0000256" key="2">
    <source>
        <dbReference type="SAM" id="Phobius"/>
    </source>
</evidence>
<gene>
    <name evidence="3" type="ORF">YBN1229_v1_0363</name>
</gene>
<dbReference type="Gene3D" id="3.40.50.150">
    <property type="entry name" value="Vaccinia Virus protein VP39"/>
    <property type="match status" value="1"/>
</dbReference>
<dbReference type="AlphaFoldDB" id="A0A0D6JA87"/>
<reference evidence="4" key="1">
    <citation type="submission" date="2015-02" db="EMBL/GenBank/DDBJ databases">
        <authorList>
            <person name="Chooi Y.-H."/>
        </authorList>
    </citation>
    <scope>NUCLEOTIDE SEQUENCE [LARGE SCALE GENOMIC DNA]</scope>
    <source>
        <strain evidence="4">strain Y</strain>
    </source>
</reference>
<dbReference type="EMBL" id="LN829119">
    <property type="protein sequence ID" value="CPR15447.1"/>
    <property type="molecule type" value="Genomic_DNA"/>
</dbReference>